<accession>A0A8S5U2D0</accession>
<name>A0A8S5U2D0_9CAUD</name>
<organism evidence="2">
    <name type="scientific">Siphoviridae sp. ctqzz19</name>
    <dbReference type="NCBI Taxonomy" id="2825682"/>
    <lineage>
        <taxon>Viruses</taxon>
        <taxon>Duplodnaviria</taxon>
        <taxon>Heunggongvirae</taxon>
        <taxon>Uroviricota</taxon>
        <taxon>Caudoviricetes</taxon>
    </lineage>
</organism>
<sequence length="114" mass="12737">MTEDEFLALKGLGSAASGIGIDRYAGANMYHLTNNQRQKTLKEINSQNDTYYANRAKAKEEYKSLVEQGKIVPKTTVERIITSAHGHPDLQATQAARRMAKKKGIDWKTGKKIK</sequence>
<proteinExistence type="predicted"/>
<reference evidence="2" key="1">
    <citation type="journal article" date="2021" name="Proc. Natl. Acad. Sci. U.S.A.">
        <title>A Catalog of Tens of Thousands of Viruses from Human Metagenomes Reveals Hidden Associations with Chronic Diseases.</title>
        <authorList>
            <person name="Tisza M.J."/>
            <person name="Buck C.B."/>
        </authorList>
    </citation>
    <scope>NUCLEOTIDE SEQUENCE</scope>
    <source>
        <strain evidence="2">Ctqzz19</strain>
    </source>
</reference>
<keyword evidence="1" id="KW-0175">Coiled coil</keyword>
<evidence type="ECO:0000256" key="1">
    <source>
        <dbReference type="SAM" id="Coils"/>
    </source>
</evidence>
<evidence type="ECO:0000313" key="2">
    <source>
        <dbReference type="EMBL" id="DAF88616.1"/>
    </source>
</evidence>
<protein>
    <submittedName>
        <fullName evidence="2">Uncharacterized protein</fullName>
    </submittedName>
</protein>
<dbReference type="EMBL" id="BK015988">
    <property type="protein sequence ID" value="DAF88616.1"/>
    <property type="molecule type" value="Genomic_DNA"/>
</dbReference>
<feature type="coiled-coil region" evidence="1">
    <location>
        <begin position="41"/>
        <end position="68"/>
    </location>
</feature>